<evidence type="ECO:0000313" key="3">
    <source>
        <dbReference type="Proteomes" id="UP000640335"/>
    </source>
</evidence>
<dbReference type="EMBL" id="JACSQZ010000027">
    <property type="protein sequence ID" value="MBD7915243.1"/>
    <property type="molecule type" value="Genomic_DNA"/>
</dbReference>
<keyword evidence="1" id="KW-0472">Membrane</keyword>
<feature type="transmembrane region" description="Helical" evidence="1">
    <location>
        <begin position="31"/>
        <end position="49"/>
    </location>
</feature>
<organism evidence="2 3">
    <name type="scientific">Clostridium gallinarum</name>
    <dbReference type="NCBI Taxonomy" id="2762246"/>
    <lineage>
        <taxon>Bacteria</taxon>
        <taxon>Bacillati</taxon>
        <taxon>Bacillota</taxon>
        <taxon>Clostridia</taxon>
        <taxon>Eubacteriales</taxon>
        <taxon>Clostridiaceae</taxon>
        <taxon>Clostridium</taxon>
    </lineage>
</organism>
<reference evidence="2 3" key="1">
    <citation type="submission" date="2020-08" db="EMBL/GenBank/DDBJ databases">
        <title>A Genomic Blueprint of the Chicken Gut Microbiome.</title>
        <authorList>
            <person name="Gilroy R."/>
            <person name="Ravi A."/>
            <person name="Getino M."/>
            <person name="Pursley I."/>
            <person name="Horton D.L."/>
            <person name="Alikhan N.-F."/>
            <person name="Baker D."/>
            <person name="Gharbi K."/>
            <person name="Hall N."/>
            <person name="Watson M."/>
            <person name="Adriaenssens E.M."/>
            <person name="Foster-Nyarko E."/>
            <person name="Jarju S."/>
            <person name="Secka A."/>
            <person name="Antonio M."/>
            <person name="Oren A."/>
            <person name="Chaudhuri R."/>
            <person name="La Ragione R.M."/>
            <person name="Hildebrand F."/>
            <person name="Pallen M.J."/>
        </authorList>
    </citation>
    <scope>NUCLEOTIDE SEQUENCE [LARGE SCALE GENOMIC DNA]</scope>
    <source>
        <strain evidence="2 3">Sa3CUN1</strain>
    </source>
</reference>
<proteinExistence type="predicted"/>
<keyword evidence="1" id="KW-1133">Transmembrane helix</keyword>
<keyword evidence="3" id="KW-1185">Reference proteome</keyword>
<sequence length="94" mass="11013">MSDKIKFWLFIVSTILIIGIIGVVAFNILVFLLPILFVLYVIFKIKVYIERRSKKNSTTTYNYEYKTSYNSESIENIDDSVVEVIDVDYEDVDK</sequence>
<feature type="transmembrane region" description="Helical" evidence="1">
    <location>
        <begin position="7"/>
        <end position="25"/>
    </location>
</feature>
<name>A0ABR8Q495_9CLOT</name>
<protein>
    <submittedName>
        <fullName evidence="2">Uncharacterized protein</fullName>
    </submittedName>
</protein>
<gene>
    <name evidence="2" type="ORF">H9660_08800</name>
</gene>
<accession>A0ABR8Q495</accession>
<evidence type="ECO:0000313" key="2">
    <source>
        <dbReference type="EMBL" id="MBD7915243.1"/>
    </source>
</evidence>
<keyword evidence="1" id="KW-0812">Transmembrane</keyword>
<evidence type="ECO:0000256" key="1">
    <source>
        <dbReference type="SAM" id="Phobius"/>
    </source>
</evidence>
<comment type="caution">
    <text evidence="2">The sequence shown here is derived from an EMBL/GenBank/DDBJ whole genome shotgun (WGS) entry which is preliminary data.</text>
</comment>
<dbReference type="Proteomes" id="UP000640335">
    <property type="component" value="Unassembled WGS sequence"/>
</dbReference>
<dbReference type="RefSeq" id="WP_191750003.1">
    <property type="nucleotide sequence ID" value="NZ_JACSQZ010000027.1"/>
</dbReference>